<reference evidence="2 3" key="1">
    <citation type="submission" date="2018-05" db="EMBL/GenBank/DDBJ databases">
        <title>Draft genome sequence of Streptococcus panodentis CCUG 70867T.</title>
        <authorList>
            <person name="Salva-Serra F."/>
            <person name="Mendez V."/>
            <person name="Jaen-Luchoro D."/>
            <person name="Gonzales-Siles L."/>
            <person name="Karlsson R."/>
            <person name="Engstrom-Jakobsson H."/>
            <person name="Busquets A."/>
            <person name="Gomila M."/>
            <person name="Pineiro-Iglesias B."/>
            <person name="Bennasar-Figueras A."/>
            <person name="Seeger M."/>
            <person name="Moore E."/>
        </authorList>
    </citation>
    <scope>NUCLEOTIDE SEQUENCE [LARGE SCALE GENOMIC DNA]</scope>
    <source>
        <strain evidence="2 3">CCUG 70867</strain>
    </source>
</reference>
<feature type="transmembrane region" description="Helical" evidence="1">
    <location>
        <begin position="36"/>
        <end position="57"/>
    </location>
</feature>
<dbReference type="RefSeq" id="WP_209551751.1">
    <property type="nucleotide sequence ID" value="NZ_QFAY01000022.1"/>
</dbReference>
<keyword evidence="1" id="KW-0472">Membrane</keyword>
<evidence type="ECO:0000256" key="1">
    <source>
        <dbReference type="SAM" id="Phobius"/>
    </source>
</evidence>
<dbReference type="EMBL" id="QFAY01000022">
    <property type="protein sequence ID" value="MBP2621687.1"/>
    <property type="molecule type" value="Genomic_DNA"/>
</dbReference>
<gene>
    <name evidence="2" type="ORF">DHL47_10235</name>
</gene>
<proteinExistence type="predicted"/>
<comment type="caution">
    <text evidence="2">The sequence shown here is derived from an EMBL/GenBank/DDBJ whole genome shotgun (WGS) entry which is preliminary data.</text>
</comment>
<organism evidence="2 3">
    <name type="scientific">Streptococcus panodentis</name>
    <dbReference type="NCBI Taxonomy" id="1581472"/>
    <lineage>
        <taxon>Bacteria</taxon>
        <taxon>Bacillati</taxon>
        <taxon>Bacillota</taxon>
        <taxon>Bacilli</taxon>
        <taxon>Lactobacillales</taxon>
        <taxon>Streptococcaceae</taxon>
        <taxon>Streptococcus</taxon>
    </lineage>
</organism>
<evidence type="ECO:0008006" key="4">
    <source>
        <dbReference type="Google" id="ProtNLM"/>
    </source>
</evidence>
<keyword evidence="1" id="KW-1133">Transmembrane helix</keyword>
<feature type="transmembrane region" description="Helical" evidence="1">
    <location>
        <begin position="9"/>
        <end position="30"/>
    </location>
</feature>
<name>A0ABS5AYN6_9STRE</name>
<protein>
    <recommendedName>
        <fullName evidence="4">DUF3899 domain-containing protein</fullName>
    </recommendedName>
</protein>
<keyword evidence="3" id="KW-1185">Reference proteome</keyword>
<accession>A0ABS5AYN6</accession>
<evidence type="ECO:0000313" key="2">
    <source>
        <dbReference type="EMBL" id="MBP2621687.1"/>
    </source>
</evidence>
<keyword evidence="1" id="KW-0812">Transmembrane</keyword>
<dbReference type="Proteomes" id="UP001519349">
    <property type="component" value="Unassembled WGS sequence"/>
</dbReference>
<evidence type="ECO:0000313" key="3">
    <source>
        <dbReference type="Proteomes" id="UP001519349"/>
    </source>
</evidence>
<feature type="transmembrane region" description="Helical" evidence="1">
    <location>
        <begin position="93"/>
        <end position="109"/>
    </location>
</feature>
<sequence length="110" mass="12568">MIIWRGKGLLVILAIIGGGFAGITLSDFILQGSTTAFSMILRCIILILTTSGLNFLLTKWFISKEVRILIDEKTGERIEYRDRSSLFFIPNRYWTWIIAVVLAIIFLTRI</sequence>